<dbReference type="Gene3D" id="3.40.50.1700">
    <property type="entry name" value="Glycoside hydrolase family 3 C-terminal domain"/>
    <property type="match status" value="1"/>
</dbReference>
<dbReference type="EMBL" id="CP003923">
    <property type="protein sequence ID" value="AIC93186.1"/>
    <property type="molecule type" value="Genomic_DNA"/>
</dbReference>
<proteinExistence type="inferred from homology"/>
<accession>A0A060LPE2</accession>
<dbReference type="InterPro" id="IPR026891">
    <property type="entry name" value="Fn3-like"/>
</dbReference>
<dbReference type="Pfam" id="PF14310">
    <property type="entry name" value="Fn3-like"/>
    <property type="match status" value="1"/>
</dbReference>
<dbReference type="PRINTS" id="PR00133">
    <property type="entry name" value="GLHYDRLASE3"/>
</dbReference>
<dbReference type="InterPro" id="IPR002772">
    <property type="entry name" value="Glyco_hydro_3_C"/>
</dbReference>
<dbReference type="FunFam" id="3.40.50.1700:FF:000009">
    <property type="entry name" value="Periplasmic beta-glucosidase"/>
    <property type="match status" value="1"/>
</dbReference>
<evidence type="ECO:0000259" key="3">
    <source>
        <dbReference type="SMART" id="SM01217"/>
    </source>
</evidence>
<dbReference type="GO" id="GO:0008422">
    <property type="term" value="F:beta-glucosidase activity"/>
    <property type="evidence" value="ECO:0007669"/>
    <property type="project" value="UniProtKB-ARBA"/>
</dbReference>
<dbReference type="Proteomes" id="UP000027142">
    <property type="component" value="Chromosome"/>
</dbReference>
<dbReference type="PATRIC" id="fig|1246626.3.peg.571"/>
<dbReference type="InterPro" id="IPR036962">
    <property type="entry name" value="Glyco_hydro_3_N_sf"/>
</dbReference>
<dbReference type="Gene3D" id="3.20.20.300">
    <property type="entry name" value="Glycoside hydrolase, family 3, N-terminal domain"/>
    <property type="match status" value="1"/>
</dbReference>
<dbReference type="InterPro" id="IPR036881">
    <property type="entry name" value="Glyco_hydro_3_C_sf"/>
</dbReference>
<keyword evidence="2 4" id="KW-0378">Hydrolase</keyword>
<dbReference type="FunFam" id="2.60.40.10:FF:000495">
    <property type="entry name" value="Periplasmic beta-glucosidase"/>
    <property type="match status" value="1"/>
</dbReference>
<dbReference type="Pfam" id="PF00933">
    <property type="entry name" value="Glyco_hydro_3"/>
    <property type="match status" value="1"/>
</dbReference>
<dbReference type="PANTHER" id="PTHR30620">
    <property type="entry name" value="PERIPLASMIC BETA-GLUCOSIDASE-RELATED"/>
    <property type="match status" value="1"/>
</dbReference>
<dbReference type="RefSeq" id="WP_038476904.1">
    <property type="nucleotide sequence ID" value="NZ_CP003923.1"/>
</dbReference>
<dbReference type="OrthoDB" id="9805821at2"/>
<dbReference type="InterPro" id="IPR001764">
    <property type="entry name" value="Glyco_hydro_3_N"/>
</dbReference>
<dbReference type="HOGENOM" id="CLU_004542_5_1_9"/>
<keyword evidence="5" id="KW-1185">Reference proteome</keyword>
<dbReference type="InterPro" id="IPR017853">
    <property type="entry name" value="GH"/>
</dbReference>
<dbReference type="InterPro" id="IPR013783">
    <property type="entry name" value="Ig-like_fold"/>
</dbReference>
<evidence type="ECO:0000256" key="2">
    <source>
        <dbReference type="ARBA" id="ARBA00022801"/>
    </source>
</evidence>
<dbReference type="SMART" id="SM01217">
    <property type="entry name" value="Fn3_like"/>
    <property type="match status" value="1"/>
</dbReference>
<name>A0A060LPE2_9BACI</name>
<dbReference type="AlphaFoldDB" id="A0A060LPE2"/>
<dbReference type="Pfam" id="PF01915">
    <property type="entry name" value="Glyco_hydro_3_C"/>
    <property type="match status" value="1"/>
</dbReference>
<evidence type="ECO:0000256" key="1">
    <source>
        <dbReference type="ARBA" id="ARBA00005336"/>
    </source>
</evidence>
<dbReference type="KEGG" id="ble:BleG1_0578"/>
<dbReference type="eggNOG" id="COG1472">
    <property type="taxonomic scope" value="Bacteria"/>
</dbReference>
<gene>
    <name evidence="4" type="ORF">BleG1_0578</name>
</gene>
<evidence type="ECO:0000313" key="4">
    <source>
        <dbReference type="EMBL" id="AIC93186.1"/>
    </source>
</evidence>
<comment type="similarity">
    <text evidence="1">Belongs to the glycosyl hydrolase 3 family.</text>
</comment>
<dbReference type="Gene3D" id="2.60.40.10">
    <property type="entry name" value="Immunoglobulins"/>
    <property type="match status" value="1"/>
</dbReference>
<dbReference type="InterPro" id="IPR051915">
    <property type="entry name" value="Cellulose_Degrad_GH3"/>
</dbReference>
<feature type="domain" description="Fibronectin type III-like" evidence="3">
    <location>
        <begin position="682"/>
        <end position="751"/>
    </location>
</feature>
<protein>
    <submittedName>
        <fullName evidence="4">Glycoside hydrolase</fullName>
    </submittedName>
</protein>
<evidence type="ECO:0000313" key="5">
    <source>
        <dbReference type="Proteomes" id="UP000027142"/>
    </source>
</evidence>
<dbReference type="SUPFAM" id="SSF52279">
    <property type="entry name" value="Beta-D-glucan exohydrolase, C-terminal domain"/>
    <property type="match status" value="1"/>
</dbReference>
<dbReference type="STRING" id="1246626.BleG1_0578"/>
<sequence>MSYRDPSLPIEMRVEALLSQMTLKEKVGQLNQKMYGWDAYKKTNEGIELTEAFKEQVRFGEGMGALYGLFRSDPWSGVTYENGIPTEQNASIANTIQRYVMDHTRLGIPILLSEECPHGHQALDGTMIPTNIGIGSTWNPELMEEAYSYIAAEIRSRGAHLGLISTLDILRDPRWGRSEECYSEDPFLAAEMTKAAVYGLQGKEGKPGKNQIGAVLKHFAAQGAGERGLNAGPVPIGGRELREIHLPGMKAGVEAGALGCMAAYNEIDGIPCHANESLLTGILREEWGFEGIVMADGVANDRLQQLTGSVEKAGALALSAGVDLSLWDVAFTRLSEAVTNGDVKEELIDRAVRRVLRLKFLLGLFEEPFVDESRSKEVVGHSTFKQLNEQVARETIVLLKNEHATLPLAKKTKKIAVIGPNADQIEHQLGDYTSFRRTDKGTTILKGIQKRSAGEVIYSKGCSVRGYSKEGFREAITAAADADVAIVVIGGSSARNVELSFDTNGAAIIDDRRTEMDCGEGVDVADLQLGGVQQELIVELAKTGTPLIAVVIQGRPHALTEIEPYCTAILCGWYPGEEGGTAISEVLFGDVNPSGKLAVSMPRSSAQLPIYYNYKDQGRAPTYLDMEATPLFPFGYGLSYTTFALQQIRVLNPSISLAGLRAGELISIQVDVVNTGLVEGAEVIQLYIKDVEATTTRRIKELKAFKKILLAPQEKKTVTVTLGEEALSIWNKDMTFGPEPGKVNIMVGSESQKTEEVTITILEQ</sequence>
<dbReference type="SUPFAM" id="SSF51445">
    <property type="entry name" value="(Trans)glycosidases"/>
    <property type="match status" value="1"/>
</dbReference>
<reference evidence="4 5" key="1">
    <citation type="journal article" date="2014" name="Gene">
        <title>A comparative genomic analysis of the alkalitolerant soil bacterium Bacillus lehensis G1.</title>
        <authorList>
            <person name="Noor Y.M."/>
            <person name="Samsulrizal N.H."/>
            <person name="Jema'on N.A."/>
            <person name="Low K.O."/>
            <person name="Ramli A.N."/>
            <person name="Alias N.I."/>
            <person name="Damis S.I."/>
            <person name="Fuzi S.F."/>
            <person name="Isa M.N."/>
            <person name="Murad A.M."/>
            <person name="Raih M.F."/>
            <person name="Bakar F.D."/>
            <person name="Najimudin N."/>
            <person name="Mahadi N.M."/>
            <person name="Illias R.M."/>
        </authorList>
    </citation>
    <scope>NUCLEOTIDE SEQUENCE [LARGE SCALE GENOMIC DNA]</scope>
    <source>
        <strain evidence="4 5">G1</strain>
    </source>
</reference>
<organism evidence="4 5">
    <name type="scientific">Shouchella lehensis G1</name>
    <dbReference type="NCBI Taxonomy" id="1246626"/>
    <lineage>
        <taxon>Bacteria</taxon>
        <taxon>Bacillati</taxon>
        <taxon>Bacillota</taxon>
        <taxon>Bacilli</taxon>
        <taxon>Bacillales</taxon>
        <taxon>Bacillaceae</taxon>
        <taxon>Shouchella</taxon>
    </lineage>
</organism>
<dbReference type="PANTHER" id="PTHR30620:SF123">
    <property type="entry name" value="BETA-XYLOSIDASE"/>
    <property type="match status" value="1"/>
</dbReference>
<dbReference type="GO" id="GO:0009251">
    <property type="term" value="P:glucan catabolic process"/>
    <property type="evidence" value="ECO:0007669"/>
    <property type="project" value="TreeGrafter"/>
</dbReference>